<dbReference type="Gene3D" id="3.30.1450.10">
    <property type="match status" value="1"/>
</dbReference>
<evidence type="ECO:0000313" key="3">
    <source>
        <dbReference type="Proteomes" id="UP001501692"/>
    </source>
</evidence>
<sequence>MKNKYKFILVLIVFGIICFFQGETIDRIKIDGISGEFLDVLFVTDTKYANNYSHANFNKIKIGMSDTQVKEILGEPLIYWKPKKDVAHLQVLVYSESPKDTHYRIRQIYLDNSIVKKVKGYFYVD</sequence>
<dbReference type="EMBL" id="BAABJK010000006">
    <property type="protein sequence ID" value="GAA4969358.1"/>
    <property type="molecule type" value="Genomic_DNA"/>
</dbReference>
<organism evidence="2 3">
    <name type="scientific">Algibacter aquimarinus</name>
    <dbReference type="NCBI Taxonomy" id="1136748"/>
    <lineage>
        <taxon>Bacteria</taxon>
        <taxon>Pseudomonadati</taxon>
        <taxon>Bacteroidota</taxon>
        <taxon>Flavobacteriia</taxon>
        <taxon>Flavobacteriales</taxon>
        <taxon>Flavobacteriaceae</taxon>
        <taxon>Algibacter</taxon>
    </lineage>
</organism>
<comment type="caution">
    <text evidence="2">The sequence shown here is derived from an EMBL/GenBank/DDBJ whole genome shotgun (WGS) entry which is preliminary data.</text>
</comment>
<name>A0ABP9HF13_9FLAO</name>
<evidence type="ECO:0000256" key="1">
    <source>
        <dbReference type="ARBA" id="ARBA00022729"/>
    </source>
</evidence>
<gene>
    <name evidence="2" type="ORF">GCM10023315_18770</name>
</gene>
<reference evidence="3" key="1">
    <citation type="journal article" date="2019" name="Int. J. Syst. Evol. Microbiol.">
        <title>The Global Catalogue of Microorganisms (GCM) 10K type strain sequencing project: providing services to taxonomists for standard genome sequencing and annotation.</title>
        <authorList>
            <consortium name="The Broad Institute Genomics Platform"/>
            <consortium name="The Broad Institute Genome Sequencing Center for Infectious Disease"/>
            <person name="Wu L."/>
            <person name="Ma J."/>
        </authorList>
    </citation>
    <scope>NUCLEOTIDE SEQUENCE [LARGE SCALE GENOMIC DNA]</scope>
    <source>
        <strain evidence="3">JCM 18287</strain>
    </source>
</reference>
<keyword evidence="3" id="KW-1185">Reference proteome</keyword>
<protein>
    <recommendedName>
        <fullName evidence="4">DUF3221 domain-containing protein</fullName>
    </recommendedName>
</protein>
<proteinExistence type="predicted"/>
<dbReference type="InterPro" id="IPR037873">
    <property type="entry name" value="BamE-like"/>
</dbReference>
<dbReference type="RefSeq" id="WP_345167608.1">
    <property type="nucleotide sequence ID" value="NZ_BAABJK010000006.1"/>
</dbReference>
<evidence type="ECO:0008006" key="4">
    <source>
        <dbReference type="Google" id="ProtNLM"/>
    </source>
</evidence>
<evidence type="ECO:0000313" key="2">
    <source>
        <dbReference type="EMBL" id="GAA4969358.1"/>
    </source>
</evidence>
<keyword evidence="1" id="KW-0732">Signal</keyword>
<accession>A0ABP9HF13</accession>
<dbReference type="Proteomes" id="UP001501692">
    <property type="component" value="Unassembled WGS sequence"/>
</dbReference>